<evidence type="ECO:0000259" key="2">
    <source>
        <dbReference type="SMART" id="SM00507"/>
    </source>
</evidence>
<dbReference type="Proteomes" id="UP000320461">
    <property type="component" value="Unassembled WGS sequence"/>
</dbReference>
<reference evidence="3 4" key="1">
    <citation type="submission" date="2019-06" db="EMBL/GenBank/DDBJ databases">
        <title>Whole genome shotgun sequence of Cellulomonas gelida NBRC 3748.</title>
        <authorList>
            <person name="Hosoyama A."/>
            <person name="Uohara A."/>
            <person name="Ohji S."/>
            <person name="Ichikawa N."/>
        </authorList>
    </citation>
    <scope>NUCLEOTIDE SEQUENCE [LARGE SCALE GENOMIC DNA]</scope>
    <source>
        <strain evidence="3 4">NBRC 3748</strain>
    </source>
</reference>
<gene>
    <name evidence="3" type="ORF">CGE01nite_21860</name>
</gene>
<dbReference type="InterPro" id="IPR003870">
    <property type="entry name" value="DUF222"/>
</dbReference>
<dbReference type="CDD" id="cd00085">
    <property type="entry name" value="HNHc"/>
    <property type="match status" value="1"/>
</dbReference>
<evidence type="ECO:0000256" key="1">
    <source>
        <dbReference type="SAM" id="MobiDB-lite"/>
    </source>
</evidence>
<feature type="domain" description="HNH nuclease" evidence="2">
    <location>
        <begin position="391"/>
        <end position="444"/>
    </location>
</feature>
<feature type="region of interest" description="Disordered" evidence="1">
    <location>
        <begin position="305"/>
        <end position="325"/>
    </location>
</feature>
<dbReference type="InterPro" id="IPR003615">
    <property type="entry name" value="HNH_nuc"/>
</dbReference>
<dbReference type="RefSeq" id="WP_141370903.1">
    <property type="nucleotide sequence ID" value="NZ_BJLQ01000022.1"/>
</dbReference>
<keyword evidence="4" id="KW-1185">Reference proteome</keyword>
<dbReference type="EMBL" id="BJLQ01000022">
    <property type="protein sequence ID" value="GEA84935.1"/>
    <property type="molecule type" value="Genomic_DNA"/>
</dbReference>
<protein>
    <recommendedName>
        <fullName evidence="2">HNH nuclease domain-containing protein</fullName>
    </recommendedName>
</protein>
<evidence type="ECO:0000313" key="4">
    <source>
        <dbReference type="Proteomes" id="UP000320461"/>
    </source>
</evidence>
<proteinExistence type="predicted"/>
<name>A0A4Y3KP49_9CELL</name>
<dbReference type="AlphaFoldDB" id="A0A4Y3KP49"/>
<comment type="caution">
    <text evidence="3">The sequence shown here is derived from an EMBL/GenBank/DDBJ whole genome shotgun (WGS) entry which is preliminary data.</text>
</comment>
<organism evidence="3 4">
    <name type="scientific">Cellulomonas gelida</name>
    <dbReference type="NCBI Taxonomy" id="1712"/>
    <lineage>
        <taxon>Bacteria</taxon>
        <taxon>Bacillati</taxon>
        <taxon>Actinomycetota</taxon>
        <taxon>Actinomycetes</taxon>
        <taxon>Micrococcales</taxon>
        <taxon>Cellulomonadaceae</taxon>
        <taxon>Cellulomonas</taxon>
    </lineage>
</organism>
<feature type="compositionally biased region" description="Polar residues" evidence="1">
    <location>
        <begin position="310"/>
        <end position="320"/>
    </location>
</feature>
<accession>A0A4Y3KP49</accession>
<sequence>MRSTLCASDAPVATVTEAATAATAHASPAPREHTVDVTSAVASLVDLARSLLAPARDGARWTSSRRQSVITGIDDTVAALTAARAHLLHAEQRAGGWSGRGDRDFASWRGRVTRGGAPAASAEVRAADVLASMPAVEHGLASRSLSQRHVDVLARTAATASPAVAAALAQPEEQQALVALGRRLDGRDFARAVDRWAAAVDPVALERDHAAQRERRHLHVTDTPGGTQVRGLLDLRAGHRLRLALEAASPRPTTDDERTVEQRRADALAAIAEHTLSSPGSPSAAAVAPHVSVVLTEDTWTALSRGLHQGGSSSPAQSTGEAAVGPAGLAPAEVLAERLRGVAPPADEEGIPIPVSEVARLLCDCELTRVVVDAAGRPVDVGRGQRLYSGYLRRAVIARDRGCVWAGCGARARWCEVHHVRWWDRDGGETSVENGALLCSFHHHEVHRRDLVVSRSPGAVPGAIRQVSYTVRTRHGAVVASDLVEHPDRPP</sequence>
<dbReference type="SMART" id="SM00507">
    <property type="entry name" value="HNHc"/>
    <property type="match status" value="1"/>
</dbReference>
<dbReference type="Pfam" id="PF02720">
    <property type="entry name" value="DUF222"/>
    <property type="match status" value="1"/>
</dbReference>
<evidence type="ECO:0000313" key="3">
    <source>
        <dbReference type="EMBL" id="GEA84935.1"/>
    </source>
</evidence>
<dbReference type="OrthoDB" id="5176970at2"/>